<name>A0A061S5D2_9CHLO</name>
<dbReference type="AlphaFoldDB" id="A0A061S5D2"/>
<gene>
    <name evidence="2" type="ORF">TSPGSL018_16070</name>
</gene>
<accession>A0A061S5D2</accession>
<dbReference type="InterPro" id="IPR040703">
    <property type="entry name" value="LCIB/C_CA"/>
</dbReference>
<dbReference type="EMBL" id="GBEZ01007372">
    <property type="protein sequence ID" value="JAC78085.1"/>
    <property type="molecule type" value="Transcribed_RNA"/>
</dbReference>
<proteinExistence type="predicted"/>
<sequence>MATANVFRNVAVTRDISDSKPAGRSPQLQAKSYRTASTRPLRIVKRSAAGQESETLSKVLEESSALGRVNEADWTPEIKYAVYRNQVVQKHFPGALSADDFLFRLEVALNAFGFNGQNTIGVVNLCRDESTNIFRNKLEGIFPLLFNVHGLGGGVTCGVTGLKAGLSHSPVSNSGRKKYIFLSCVHIGIDSQGGVGNIARPGQKHMSSACGAMIGALGQFKTEGIAEYAKGTGMHNPLDPEFSIFKQSLALRLQQENQNVDSVDLVELTKVADRQISSELEGLIQQAVDPSEADYAIVTGIQVHSTGLEFDNDEPNLEYVTPSTVSVVVKGERVNLDLSYLPAGAPRQIRQLSNLTSAASMCVGAGNATVTSVGGPGLTELPNNGVARKERGNMFGKLLGAFSSGD</sequence>
<dbReference type="Pfam" id="PF18599">
    <property type="entry name" value="LCIB_C_CA"/>
    <property type="match status" value="1"/>
</dbReference>
<evidence type="ECO:0000313" key="2">
    <source>
        <dbReference type="EMBL" id="JAC78085.1"/>
    </source>
</evidence>
<evidence type="ECO:0000259" key="1">
    <source>
        <dbReference type="Pfam" id="PF18599"/>
    </source>
</evidence>
<dbReference type="PANTHER" id="PTHR38016:SF1">
    <property type="entry name" value="LIMITING CO2-INDUCIBLE PROTEIN B_C BETA CARBONYIC ANHYDRASE DOMAIN-CONTAINING PROTEIN"/>
    <property type="match status" value="1"/>
</dbReference>
<protein>
    <submittedName>
        <fullName evidence="2">Low-co2 inducible protein</fullName>
    </submittedName>
</protein>
<feature type="domain" description="Limiting CO2-inducible protein B/C beta carbonyic anhydrase" evidence="1">
    <location>
        <begin position="95"/>
        <end position="328"/>
    </location>
</feature>
<organism evidence="2">
    <name type="scientific">Tetraselmis sp. GSL018</name>
    <dbReference type="NCBI Taxonomy" id="582737"/>
    <lineage>
        <taxon>Eukaryota</taxon>
        <taxon>Viridiplantae</taxon>
        <taxon>Chlorophyta</taxon>
        <taxon>core chlorophytes</taxon>
        <taxon>Chlorodendrophyceae</taxon>
        <taxon>Chlorodendrales</taxon>
        <taxon>Chlorodendraceae</taxon>
        <taxon>Tetraselmis</taxon>
    </lineage>
</organism>
<reference evidence="2" key="1">
    <citation type="submission" date="2014-05" db="EMBL/GenBank/DDBJ databases">
        <title>The transcriptome of the halophilic microalga Tetraselmis sp. GSL018 isolated from the Great Salt Lake, Utah.</title>
        <authorList>
            <person name="Jinkerson R.E."/>
            <person name="D'Adamo S."/>
            <person name="Posewitz M.C."/>
        </authorList>
    </citation>
    <scope>NUCLEOTIDE SEQUENCE</scope>
    <source>
        <strain evidence="2">GSL018</strain>
    </source>
</reference>
<dbReference type="PANTHER" id="PTHR38016">
    <property type="entry name" value="UNNAMED PRODUCT"/>
    <property type="match status" value="1"/>
</dbReference>